<evidence type="ECO:0000313" key="3">
    <source>
        <dbReference type="Proteomes" id="UP001500191"/>
    </source>
</evidence>
<feature type="region of interest" description="Disordered" evidence="1">
    <location>
        <begin position="1"/>
        <end position="113"/>
    </location>
</feature>
<comment type="caution">
    <text evidence="2">The sequence shown here is derived from an EMBL/GenBank/DDBJ whole genome shotgun (WGS) entry which is preliminary data.</text>
</comment>
<name>A0ABN1BG64_9DEIO</name>
<protein>
    <submittedName>
        <fullName evidence="2">Uncharacterized protein</fullName>
    </submittedName>
</protein>
<feature type="compositionally biased region" description="Gly residues" evidence="1">
    <location>
        <begin position="32"/>
        <end position="47"/>
    </location>
</feature>
<accession>A0ABN1BG64</accession>
<keyword evidence="3" id="KW-1185">Reference proteome</keyword>
<dbReference type="Proteomes" id="UP001500191">
    <property type="component" value="Unassembled WGS sequence"/>
</dbReference>
<proteinExistence type="predicted"/>
<reference evidence="2 3" key="1">
    <citation type="journal article" date="2019" name="Int. J. Syst. Evol. Microbiol.">
        <title>The Global Catalogue of Microorganisms (GCM) 10K type strain sequencing project: providing services to taxonomists for standard genome sequencing and annotation.</title>
        <authorList>
            <consortium name="The Broad Institute Genomics Platform"/>
            <consortium name="The Broad Institute Genome Sequencing Center for Infectious Disease"/>
            <person name="Wu L."/>
            <person name="Ma J."/>
        </authorList>
    </citation>
    <scope>NUCLEOTIDE SEQUENCE [LARGE SCALE GENOMIC DNA]</scope>
    <source>
        <strain evidence="2 3">JCM 14368</strain>
    </source>
</reference>
<evidence type="ECO:0000256" key="1">
    <source>
        <dbReference type="SAM" id="MobiDB-lite"/>
    </source>
</evidence>
<sequence>MRLDLMPGRVQGPQRLGVGVAGGRRHEERGGRAVGGQDGQQRGGAGAGAVVEGQGDARQVAGTGAQGAQPGGAAEQVRQDEQRQPRPGQPGPAVQESPAAGVGTGGNARRNSR</sequence>
<dbReference type="EMBL" id="BAAADB010000001">
    <property type="protein sequence ID" value="GAA0497058.1"/>
    <property type="molecule type" value="Genomic_DNA"/>
</dbReference>
<organism evidence="2 3">
    <name type="scientific">Deinococcus depolymerans</name>
    <dbReference type="NCBI Taxonomy" id="392408"/>
    <lineage>
        <taxon>Bacteria</taxon>
        <taxon>Thermotogati</taxon>
        <taxon>Deinococcota</taxon>
        <taxon>Deinococci</taxon>
        <taxon>Deinococcales</taxon>
        <taxon>Deinococcaceae</taxon>
        <taxon>Deinococcus</taxon>
    </lineage>
</organism>
<gene>
    <name evidence="2" type="ORF">GCM10008937_00210</name>
</gene>
<feature type="compositionally biased region" description="Low complexity" evidence="1">
    <location>
        <begin position="48"/>
        <end position="76"/>
    </location>
</feature>
<evidence type="ECO:0000313" key="2">
    <source>
        <dbReference type="EMBL" id="GAA0497058.1"/>
    </source>
</evidence>